<feature type="compositionally biased region" description="Acidic residues" evidence="1">
    <location>
        <begin position="1282"/>
        <end position="1299"/>
    </location>
</feature>
<dbReference type="OrthoDB" id="3439035at2759"/>
<keyword evidence="3" id="KW-1185">Reference proteome</keyword>
<feature type="compositionally biased region" description="Acidic residues" evidence="1">
    <location>
        <begin position="783"/>
        <end position="811"/>
    </location>
</feature>
<feature type="region of interest" description="Disordered" evidence="1">
    <location>
        <begin position="244"/>
        <end position="288"/>
    </location>
</feature>
<feature type="compositionally biased region" description="Basic and acidic residues" evidence="1">
    <location>
        <begin position="812"/>
        <end position="827"/>
    </location>
</feature>
<organism evidence="2 3">
    <name type="scientific">Sodiomyces alkalinus (strain CBS 110278 / VKM F-3762 / F11)</name>
    <name type="common">Alkaliphilic filamentous fungus</name>
    <dbReference type="NCBI Taxonomy" id="1314773"/>
    <lineage>
        <taxon>Eukaryota</taxon>
        <taxon>Fungi</taxon>
        <taxon>Dikarya</taxon>
        <taxon>Ascomycota</taxon>
        <taxon>Pezizomycotina</taxon>
        <taxon>Sordariomycetes</taxon>
        <taxon>Hypocreomycetidae</taxon>
        <taxon>Glomerellales</taxon>
        <taxon>Plectosphaerellaceae</taxon>
        <taxon>Sodiomyces</taxon>
    </lineage>
</organism>
<accession>A0A3N2Q4U0</accession>
<protein>
    <submittedName>
        <fullName evidence="2">Uncharacterized protein</fullName>
    </submittedName>
</protein>
<feature type="compositionally biased region" description="Basic and acidic residues" evidence="1">
    <location>
        <begin position="669"/>
        <end position="689"/>
    </location>
</feature>
<feature type="compositionally biased region" description="Low complexity" evidence="1">
    <location>
        <begin position="205"/>
        <end position="217"/>
    </location>
</feature>
<evidence type="ECO:0000313" key="3">
    <source>
        <dbReference type="Proteomes" id="UP000272025"/>
    </source>
</evidence>
<feature type="compositionally biased region" description="Basic residues" evidence="1">
    <location>
        <begin position="934"/>
        <end position="946"/>
    </location>
</feature>
<feature type="compositionally biased region" description="Basic and acidic residues" evidence="1">
    <location>
        <begin position="610"/>
        <end position="619"/>
    </location>
</feature>
<feature type="compositionally biased region" description="Basic and acidic residues" evidence="1">
    <location>
        <begin position="513"/>
        <end position="531"/>
    </location>
</feature>
<feature type="compositionally biased region" description="Low complexity" evidence="1">
    <location>
        <begin position="269"/>
        <end position="278"/>
    </location>
</feature>
<gene>
    <name evidence="2" type="ORF">SODALDRAFT_331556</name>
</gene>
<feature type="compositionally biased region" description="Basic and acidic residues" evidence="1">
    <location>
        <begin position="630"/>
        <end position="653"/>
    </location>
</feature>
<evidence type="ECO:0000313" key="2">
    <source>
        <dbReference type="EMBL" id="ROT41772.1"/>
    </source>
</evidence>
<proteinExistence type="predicted"/>
<feature type="compositionally biased region" description="Basic and acidic residues" evidence="1">
    <location>
        <begin position="722"/>
        <end position="756"/>
    </location>
</feature>
<dbReference type="Proteomes" id="UP000272025">
    <property type="component" value="Unassembled WGS sequence"/>
</dbReference>
<feature type="compositionally biased region" description="Polar residues" evidence="1">
    <location>
        <begin position="61"/>
        <end position="79"/>
    </location>
</feature>
<feature type="region of interest" description="Disordered" evidence="1">
    <location>
        <begin position="1279"/>
        <end position="1299"/>
    </location>
</feature>
<feature type="region of interest" description="Disordered" evidence="1">
    <location>
        <begin position="502"/>
        <end position="878"/>
    </location>
</feature>
<dbReference type="GeneID" id="39579955"/>
<dbReference type="EMBL" id="ML119052">
    <property type="protein sequence ID" value="ROT41772.1"/>
    <property type="molecule type" value="Genomic_DNA"/>
</dbReference>
<feature type="region of interest" description="Disordered" evidence="1">
    <location>
        <begin position="441"/>
        <end position="471"/>
    </location>
</feature>
<feature type="compositionally biased region" description="Low complexity" evidence="1">
    <location>
        <begin position="86"/>
        <end position="98"/>
    </location>
</feature>
<reference evidence="2 3" key="1">
    <citation type="journal article" date="2018" name="Mol. Ecol.">
        <title>The obligate alkalophilic soda-lake fungus Sodiomyces alkalinus has shifted to a protein diet.</title>
        <authorList>
            <person name="Grum-Grzhimaylo A.A."/>
            <person name="Falkoski D.L."/>
            <person name="van den Heuvel J."/>
            <person name="Valero-Jimenez C.A."/>
            <person name="Min B."/>
            <person name="Choi I.G."/>
            <person name="Lipzen A."/>
            <person name="Daum C.G."/>
            <person name="Aanen D.K."/>
            <person name="Tsang A."/>
            <person name="Henrissat B."/>
            <person name="Bilanenko E.N."/>
            <person name="de Vries R.P."/>
            <person name="van Kan J.A.L."/>
            <person name="Grigoriev I.V."/>
            <person name="Debets A.J.M."/>
        </authorList>
    </citation>
    <scope>NUCLEOTIDE SEQUENCE [LARGE SCALE GENOMIC DNA]</scope>
    <source>
        <strain evidence="2 3">F11</strain>
    </source>
</reference>
<feature type="compositionally biased region" description="Polar residues" evidence="1">
    <location>
        <begin position="697"/>
        <end position="707"/>
    </location>
</feature>
<feature type="region of interest" description="Disordered" evidence="1">
    <location>
        <begin position="304"/>
        <end position="365"/>
    </location>
</feature>
<feature type="region of interest" description="Disordered" evidence="1">
    <location>
        <begin position="896"/>
        <end position="955"/>
    </location>
</feature>
<feature type="region of interest" description="Disordered" evidence="1">
    <location>
        <begin position="138"/>
        <end position="220"/>
    </location>
</feature>
<feature type="compositionally biased region" description="Basic and acidic residues" evidence="1">
    <location>
        <begin position="1075"/>
        <end position="1099"/>
    </location>
</feature>
<name>A0A3N2Q4U0_SODAK</name>
<dbReference type="RefSeq" id="XP_028469578.1">
    <property type="nucleotide sequence ID" value="XM_028611477.1"/>
</dbReference>
<evidence type="ECO:0000256" key="1">
    <source>
        <dbReference type="SAM" id="MobiDB-lite"/>
    </source>
</evidence>
<dbReference type="STRING" id="1314773.A0A3N2Q4U0"/>
<feature type="compositionally biased region" description="Basic and acidic residues" evidence="1">
    <location>
        <begin position="39"/>
        <end position="52"/>
    </location>
</feature>
<feature type="region of interest" description="Disordered" evidence="1">
    <location>
        <begin position="1067"/>
        <end position="1102"/>
    </location>
</feature>
<sequence>MDRNLSVGGGRGRGDGRHGGSSGVLPPRHNRSSLPLVVNREDRKPLFGEKQNKQPIRQKLAFNTTSSDARPNTALSVSPGSGIPRPGSVSPSPSITSSNGADGPSRIPRPSSAAGGAFSKSRRPMSLADAYRLAAAEEGYVDTTARTRRLSPVPIDGSPSPAPRPRPSSRASNDHRIRRMVSTGPLELGRARHLPRPIDDDPAADDQSIHSASSSASFERRLSQFARDTNRLSISPGRVVAVAPSSIPRPGSRHQHQYTADPALQKRASMSSLNSMSSVPGTPRTEAFAKGHVPRGWVSHLLAKEEQRAVSPKPGNAAREHAANVPRPSVEGGSPLHQPAPPSARPAPDELQNPSPNKSYAWQVDQDFTARDLQVSDSPRLNMDQVTLEDFTGRRLVNPAALVQNQGTRMGSPRKSGMSIGVGRANSKLAEIRQRELDVERALEASPAQDENDPHHLVENTKLDDVQQRETEVEDRFAQLYPQGMRKNTKLDEIRQREIKVEENFAEPVPPQEVRRNTKLDEIREREKEFSSNKALAASFLDDIREHNASRSLSPDSIPHRNRQRAKESTPEPPAQSKPRQHAPGDNVTLGEQGEQIPNTPVTVYRKQKIPKDEPKGESHGGGAAVSSKPKPEEPEPHFRPTHNRADSRDLLRRLARAASTSPAPEQTQPRKDSLDKSHPDAEKTRDSSNRPARALSSDTNKISSDAQEPEQAKSSVGFLGIRRDPSVDSKKDKRSSMAMSDKSDSDPTLRIEGEMKLFAPHDNQSERGSVRAPSVGPSSDKDDLEDEADGGDEGDKEDEEDEEDEAEGEEKEPREQAADETPRPVKPDPLSLPTPKVTGAYVETPAPAKVEAPPEKKEDEEERGDQKSQEENQVISTRYKAKALATLPARGALRGAYSSETSNEEKSKDVTVVVVPEDRVPRQSEPTTTTSTLRRRARSLPRARRPLINSAKPPTVKDDLLEMRRTYQIEDSTLDDLEEIFRQKPSKLPRAPSPEIQLMLNAISTKREQVASKPSLDKVNRDSELELYDKMSKSLKDGLLGIRAAKIGIERLEDNLAHSKTLPVKVEEAGPDAKPPKSERTMGADHKHKHSNLDDHSKPRPGYTSLTCPPDVFAYYHLPIPRLYHEKPFRLSLLGLLVLLFSVWFAAETTTCSLYCRPSTCSAAEAPCYWSPDDPTWGYSLPIKLDEWVTDGHGRHVAAQLAEQASDLYLDAWDYLRGTDIRDVDTESLDFHEKRQHRRRLRKKGLLESYVPPEEYRDKWESWHEVRVGMDRADEIREAGYDESESDDVETFAADEEV</sequence>
<feature type="region of interest" description="Disordered" evidence="1">
    <location>
        <begin position="1"/>
        <end position="125"/>
    </location>
</feature>
<feature type="compositionally biased region" description="Basic and acidic residues" evidence="1">
    <location>
        <begin position="452"/>
        <end position="471"/>
    </location>
</feature>